<dbReference type="AlphaFoldDB" id="A0A5E4DF77"/>
<evidence type="ECO:0000256" key="1">
    <source>
        <dbReference type="SAM" id="Coils"/>
    </source>
</evidence>
<keyword evidence="1" id="KW-0175">Coiled coil</keyword>
<feature type="coiled-coil region" evidence="1">
    <location>
        <begin position="28"/>
        <end position="65"/>
    </location>
</feature>
<dbReference type="PANTHER" id="PTHR44927:SF1">
    <property type="entry name" value="FK506-BINDING PROTEIN 15"/>
    <property type="match status" value="1"/>
</dbReference>
<dbReference type="EMBL" id="CABDUW010013357">
    <property type="protein sequence ID" value="VTJ92060.1"/>
    <property type="molecule type" value="Genomic_DNA"/>
</dbReference>
<evidence type="ECO:0000313" key="4">
    <source>
        <dbReference type="Proteomes" id="UP000335636"/>
    </source>
</evidence>
<comment type="caution">
    <text evidence="3">The sequence shown here is derived from an EMBL/GenBank/DDBJ whole genome shotgun (WGS) entry which is preliminary data.</text>
</comment>
<name>A0A5E4DF77_MARMO</name>
<feature type="domain" description="FK506-binding protein 15-like" evidence="2">
    <location>
        <begin position="21"/>
        <end position="67"/>
    </location>
</feature>
<evidence type="ECO:0000313" key="3">
    <source>
        <dbReference type="EMBL" id="VTJ92060.1"/>
    </source>
</evidence>
<dbReference type="Proteomes" id="UP000335636">
    <property type="component" value="Unassembled WGS sequence"/>
</dbReference>
<gene>
    <name evidence="3" type="ORF">MONAX_5E036422</name>
</gene>
<dbReference type="InterPro" id="IPR056598">
    <property type="entry name" value="FKBP-15_dom"/>
</dbReference>
<feature type="non-terminal residue" evidence="3">
    <location>
        <position position="1"/>
    </location>
</feature>
<organism evidence="3 4">
    <name type="scientific">Marmota monax</name>
    <name type="common">Woodchuck</name>
    <dbReference type="NCBI Taxonomy" id="9995"/>
    <lineage>
        <taxon>Eukaryota</taxon>
        <taxon>Metazoa</taxon>
        <taxon>Chordata</taxon>
        <taxon>Craniata</taxon>
        <taxon>Vertebrata</taxon>
        <taxon>Euteleostomi</taxon>
        <taxon>Mammalia</taxon>
        <taxon>Eutheria</taxon>
        <taxon>Euarchontoglires</taxon>
        <taxon>Glires</taxon>
        <taxon>Rodentia</taxon>
        <taxon>Sciuromorpha</taxon>
        <taxon>Sciuridae</taxon>
        <taxon>Xerinae</taxon>
        <taxon>Marmotini</taxon>
        <taxon>Marmota</taxon>
    </lineage>
</organism>
<dbReference type="Pfam" id="PF23649">
    <property type="entry name" value="FKBP15"/>
    <property type="match status" value="1"/>
</dbReference>
<keyword evidence="4" id="KW-1185">Reference proteome</keyword>
<reference evidence="3" key="1">
    <citation type="submission" date="2019-04" db="EMBL/GenBank/DDBJ databases">
        <authorList>
            <person name="Alioto T."/>
            <person name="Alioto T."/>
        </authorList>
    </citation>
    <scope>NUCLEOTIDE SEQUENCE [LARGE SCALE GENOMIC DNA]</scope>
</reference>
<proteinExistence type="predicted"/>
<feature type="non-terminal residue" evidence="3">
    <location>
        <position position="67"/>
    </location>
</feature>
<accession>A0A5E4DF77</accession>
<evidence type="ECO:0000259" key="2">
    <source>
        <dbReference type="Pfam" id="PF23649"/>
    </source>
</evidence>
<sequence length="67" mass="7799">VEELQKHGASNSMLIPSLSVTMETSMIMSNIQRIVQENERLKQELLEKSSRIEEQNDKITELIERNQ</sequence>
<dbReference type="GO" id="GO:0030426">
    <property type="term" value="C:growth cone"/>
    <property type="evidence" value="ECO:0007669"/>
    <property type="project" value="TreeGrafter"/>
</dbReference>
<dbReference type="PANTHER" id="PTHR44927">
    <property type="entry name" value="FK506-BINDING PROTEIN 15"/>
    <property type="match status" value="1"/>
</dbReference>
<protein>
    <recommendedName>
        <fullName evidence="2">FK506-binding protein 15-like domain-containing protein</fullName>
    </recommendedName>
</protein>